<dbReference type="Gene3D" id="1.10.510.10">
    <property type="entry name" value="Transferase(Phosphotransferase) domain 1"/>
    <property type="match status" value="1"/>
</dbReference>
<dbReference type="SUPFAM" id="SSF56112">
    <property type="entry name" value="Protein kinase-like (PK-like)"/>
    <property type="match status" value="1"/>
</dbReference>
<dbReference type="Proteomes" id="UP000054477">
    <property type="component" value="Unassembled WGS sequence"/>
</dbReference>
<dbReference type="OrthoDB" id="3257280at2759"/>
<keyword evidence="2" id="KW-1185">Reference proteome</keyword>
<reference evidence="2" key="2">
    <citation type="submission" date="2015-01" db="EMBL/GenBank/DDBJ databases">
        <title>Evolutionary Origins and Diversification of the Mycorrhizal Mutualists.</title>
        <authorList>
            <consortium name="DOE Joint Genome Institute"/>
            <consortium name="Mycorrhizal Genomics Consortium"/>
            <person name="Kohler A."/>
            <person name="Kuo A."/>
            <person name="Nagy L.G."/>
            <person name="Floudas D."/>
            <person name="Copeland A."/>
            <person name="Barry K.W."/>
            <person name="Cichocki N."/>
            <person name="Veneault-Fourrey C."/>
            <person name="LaButti K."/>
            <person name="Lindquist E.A."/>
            <person name="Lipzen A."/>
            <person name="Lundell T."/>
            <person name="Morin E."/>
            <person name="Murat C."/>
            <person name="Riley R."/>
            <person name="Ohm R."/>
            <person name="Sun H."/>
            <person name="Tunlid A."/>
            <person name="Henrissat B."/>
            <person name="Grigoriev I.V."/>
            <person name="Hibbett D.S."/>
            <person name="Martin F."/>
        </authorList>
    </citation>
    <scope>NUCLEOTIDE SEQUENCE [LARGE SCALE GENOMIC DNA]</scope>
    <source>
        <strain evidence="2">LaAM-08-1</strain>
    </source>
</reference>
<sequence>MPLLPAGTLLQTPSQISYEDATVIKDTTPRLAYHRPLTVLEPPGVPRLSWTLKRTWSIETASGVVALHDPGICTGHTTLDYILLGQDGYLRLINVKPVNGYCDAYVTPKLEQTLRDLAEARDISTLGIVLWQIVEEVGMFHRWKRSEPPIQVWRDGKRPLSNGIGIWLTAALIWMCCNLNSQYLCNIQIICAHVQRALRIVSRIFTQSNGVCFV</sequence>
<protein>
    <submittedName>
        <fullName evidence="1">Unplaced genomic scaffold K443scaffold_38, whole genome shotgun sequence</fullName>
    </submittedName>
</protein>
<reference evidence="1 2" key="1">
    <citation type="submission" date="2014-04" db="EMBL/GenBank/DDBJ databases">
        <authorList>
            <consortium name="DOE Joint Genome Institute"/>
            <person name="Kuo A."/>
            <person name="Kohler A."/>
            <person name="Nagy L.G."/>
            <person name="Floudas D."/>
            <person name="Copeland A."/>
            <person name="Barry K.W."/>
            <person name="Cichocki N."/>
            <person name="Veneault-Fourrey C."/>
            <person name="LaButti K."/>
            <person name="Lindquist E.A."/>
            <person name="Lipzen A."/>
            <person name="Lundell T."/>
            <person name="Morin E."/>
            <person name="Murat C."/>
            <person name="Sun H."/>
            <person name="Tunlid A."/>
            <person name="Henrissat B."/>
            <person name="Grigoriev I.V."/>
            <person name="Hibbett D.S."/>
            <person name="Martin F."/>
            <person name="Nordberg H.P."/>
            <person name="Cantor M.N."/>
            <person name="Hua S.X."/>
        </authorList>
    </citation>
    <scope>NUCLEOTIDE SEQUENCE [LARGE SCALE GENOMIC DNA]</scope>
    <source>
        <strain evidence="1 2">LaAM-08-1</strain>
    </source>
</reference>
<evidence type="ECO:0000313" key="1">
    <source>
        <dbReference type="EMBL" id="KIK04129.1"/>
    </source>
</evidence>
<gene>
    <name evidence="1" type="ORF">K443DRAFT_438205</name>
</gene>
<dbReference type="EMBL" id="KN838573">
    <property type="protein sequence ID" value="KIK04129.1"/>
    <property type="molecule type" value="Genomic_DNA"/>
</dbReference>
<evidence type="ECO:0000313" key="2">
    <source>
        <dbReference type="Proteomes" id="UP000054477"/>
    </source>
</evidence>
<dbReference type="HOGENOM" id="CLU_1289106_0_0_1"/>
<dbReference type="AlphaFoldDB" id="A0A0C9XR33"/>
<dbReference type="InterPro" id="IPR011009">
    <property type="entry name" value="Kinase-like_dom_sf"/>
</dbReference>
<accession>A0A0C9XR33</accession>
<proteinExistence type="predicted"/>
<name>A0A0C9XR33_9AGAR</name>
<organism evidence="1 2">
    <name type="scientific">Laccaria amethystina LaAM-08-1</name>
    <dbReference type="NCBI Taxonomy" id="1095629"/>
    <lineage>
        <taxon>Eukaryota</taxon>
        <taxon>Fungi</taxon>
        <taxon>Dikarya</taxon>
        <taxon>Basidiomycota</taxon>
        <taxon>Agaricomycotina</taxon>
        <taxon>Agaricomycetes</taxon>
        <taxon>Agaricomycetidae</taxon>
        <taxon>Agaricales</taxon>
        <taxon>Agaricineae</taxon>
        <taxon>Hydnangiaceae</taxon>
        <taxon>Laccaria</taxon>
    </lineage>
</organism>